<feature type="domain" description="DUF3857" evidence="2">
    <location>
        <begin position="88"/>
        <end position="236"/>
    </location>
</feature>
<dbReference type="EMBL" id="JACIBY010000006">
    <property type="protein sequence ID" value="MBB3839430.1"/>
    <property type="molecule type" value="Genomic_DNA"/>
</dbReference>
<evidence type="ECO:0000259" key="2">
    <source>
        <dbReference type="Pfam" id="PF12969"/>
    </source>
</evidence>
<dbReference type="InterPro" id="IPR024618">
    <property type="entry name" value="DUF3857"/>
</dbReference>
<dbReference type="Proteomes" id="UP000541352">
    <property type="component" value="Unassembled WGS sequence"/>
</dbReference>
<name>A0A7W6ER92_9BACT</name>
<reference evidence="3 4" key="1">
    <citation type="submission" date="2020-08" db="EMBL/GenBank/DDBJ databases">
        <title>Genomic Encyclopedia of Type Strains, Phase IV (KMG-IV): sequencing the most valuable type-strain genomes for metagenomic binning, comparative biology and taxonomic classification.</title>
        <authorList>
            <person name="Goeker M."/>
        </authorList>
    </citation>
    <scope>NUCLEOTIDE SEQUENCE [LARGE SCALE GENOMIC DNA]</scope>
    <source>
        <strain evidence="3 4">DSM 17976</strain>
    </source>
</reference>
<gene>
    <name evidence="3" type="ORF">FHS57_003436</name>
</gene>
<sequence>METTLIPSRMMRFALVNFKVSFHFFFFALLVTHLSAVAQPKVNLSQLKAKFPNDEMAYLNRSEKVAIEVVNGELQIDVFHQEDRVFLDKRASVFADERIYFSEAFQEIKDLDAVSYIPEKSGYNRTPVTDIKTERPSPGGGIFFDDMQVKKFTFPGAKEGGIGTVSYTERVKSPYMLSGFVFGNYVPVINSEFSVSFPASVKVSYKTYGDTKGIVFAKTAQNGKTVYTWKAQNLKASPLETESLSLRHYVPQVFLFIESYTANGQTKEVLGDVQKLFNYYKSLVKDLNKQPSSQLKALTDSLTRGKSEVEKIRSVYYWVQDHVKYIAFEEGLGGFIPRQANDVCQKRYGDCKDMASLTSSMLNLAGIPSHLVWIGTRDIPYKYAENPSMSVDNHMIAAVKLQGKWQFLDATDDRIDFGLPTSHIQGKEALIMTSEDKYEIVPVPVVPANQNTKVDSMILSIDGKTLKGNGTLTFEGLWKTSLKSAVQYRSEPQRDEYYKNVLSRGSNKCALLKNVVTGLQDRDVPVRLQYAFSVPDYVQEAAGELFINPHLTRPWADKRQEESRKNDWKHEFTHIEDMVTVLPIPKGYTVTNLPTNASFSHPDFGFKLSYEQKNDQIVVRSQWTLNSLLVKKSSFPEWNKMVAALNEAYSEVISLKKG</sequence>
<dbReference type="Gene3D" id="2.60.120.1130">
    <property type="match status" value="1"/>
</dbReference>
<dbReference type="InterPro" id="IPR002931">
    <property type="entry name" value="Transglutaminase-like"/>
</dbReference>
<keyword evidence="4" id="KW-1185">Reference proteome</keyword>
<evidence type="ECO:0008006" key="5">
    <source>
        <dbReference type="Google" id="ProtNLM"/>
    </source>
</evidence>
<accession>A0A7W6ER92</accession>
<comment type="caution">
    <text evidence="3">The sequence shown here is derived from an EMBL/GenBank/DDBJ whole genome shotgun (WGS) entry which is preliminary data.</text>
</comment>
<evidence type="ECO:0000259" key="1">
    <source>
        <dbReference type="Pfam" id="PF01841"/>
    </source>
</evidence>
<evidence type="ECO:0000313" key="4">
    <source>
        <dbReference type="Proteomes" id="UP000541352"/>
    </source>
</evidence>
<dbReference type="AlphaFoldDB" id="A0A7W6ER92"/>
<proteinExistence type="predicted"/>
<dbReference type="Pfam" id="PF12969">
    <property type="entry name" value="DUF3857"/>
    <property type="match status" value="1"/>
</dbReference>
<dbReference type="InterPro" id="IPR038765">
    <property type="entry name" value="Papain-like_cys_pep_sf"/>
</dbReference>
<evidence type="ECO:0000313" key="3">
    <source>
        <dbReference type="EMBL" id="MBB3839430.1"/>
    </source>
</evidence>
<protein>
    <recommendedName>
        <fullName evidence="5">DUF3857 domain-containing protein</fullName>
    </recommendedName>
</protein>
<dbReference type="Gene3D" id="2.60.40.3140">
    <property type="match status" value="1"/>
</dbReference>
<organism evidence="3 4">
    <name type="scientific">Runella defluvii</name>
    <dbReference type="NCBI Taxonomy" id="370973"/>
    <lineage>
        <taxon>Bacteria</taxon>
        <taxon>Pseudomonadati</taxon>
        <taxon>Bacteroidota</taxon>
        <taxon>Cytophagia</taxon>
        <taxon>Cytophagales</taxon>
        <taxon>Spirosomataceae</taxon>
        <taxon>Runella</taxon>
    </lineage>
</organism>
<dbReference type="SUPFAM" id="SSF54001">
    <property type="entry name" value="Cysteine proteinases"/>
    <property type="match status" value="1"/>
</dbReference>
<feature type="domain" description="Transglutaminase-like" evidence="1">
    <location>
        <begin position="297"/>
        <end position="410"/>
    </location>
</feature>
<dbReference type="Gene3D" id="3.10.620.30">
    <property type="match status" value="1"/>
</dbReference>
<dbReference type="Pfam" id="PF01841">
    <property type="entry name" value="Transglut_core"/>
    <property type="match status" value="1"/>
</dbReference>
<dbReference type="RefSeq" id="WP_183975677.1">
    <property type="nucleotide sequence ID" value="NZ_JACIBY010000006.1"/>
</dbReference>